<evidence type="ECO:0000256" key="1">
    <source>
        <dbReference type="SAM" id="MobiDB-lite"/>
    </source>
</evidence>
<feature type="region of interest" description="Disordered" evidence="1">
    <location>
        <begin position="147"/>
        <end position="188"/>
    </location>
</feature>
<evidence type="ECO:0000313" key="3">
    <source>
        <dbReference type="EMBL" id="KAF2085202.1"/>
    </source>
</evidence>
<keyword evidence="4" id="KW-1185">Reference proteome</keyword>
<organism evidence="3 4">
    <name type="scientific">Saccharata proteae CBS 121410</name>
    <dbReference type="NCBI Taxonomy" id="1314787"/>
    <lineage>
        <taxon>Eukaryota</taxon>
        <taxon>Fungi</taxon>
        <taxon>Dikarya</taxon>
        <taxon>Ascomycota</taxon>
        <taxon>Pezizomycotina</taxon>
        <taxon>Dothideomycetes</taxon>
        <taxon>Dothideomycetes incertae sedis</taxon>
        <taxon>Botryosphaeriales</taxon>
        <taxon>Saccharataceae</taxon>
        <taxon>Saccharata</taxon>
    </lineage>
</organism>
<reference evidence="3" key="1">
    <citation type="journal article" date="2020" name="Stud. Mycol.">
        <title>101 Dothideomycetes genomes: a test case for predicting lifestyles and emergence of pathogens.</title>
        <authorList>
            <person name="Haridas S."/>
            <person name="Albert R."/>
            <person name="Binder M."/>
            <person name="Bloem J."/>
            <person name="Labutti K."/>
            <person name="Salamov A."/>
            <person name="Andreopoulos B."/>
            <person name="Baker S."/>
            <person name="Barry K."/>
            <person name="Bills G."/>
            <person name="Bluhm B."/>
            <person name="Cannon C."/>
            <person name="Castanera R."/>
            <person name="Culley D."/>
            <person name="Daum C."/>
            <person name="Ezra D."/>
            <person name="Gonzalez J."/>
            <person name="Henrissat B."/>
            <person name="Kuo A."/>
            <person name="Liang C."/>
            <person name="Lipzen A."/>
            <person name="Lutzoni F."/>
            <person name="Magnuson J."/>
            <person name="Mondo S."/>
            <person name="Nolan M."/>
            <person name="Ohm R."/>
            <person name="Pangilinan J."/>
            <person name="Park H.-J."/>
            <person name="Ramirez L."/>
            <person name="Alfaro M."/>
            <person name="Sun H."/>
            <person name="Tritt A."/>
            <person name="Yoshinaga Y."/>
            <person name="Zwiers L.-H."/>
            <person name="Turgeon B."/>
            <person name="Goodwin S."/>
            <person name="Spatafora J."/>
            <person name="Crous P."/>
            <person name="Grigoriev I."/>
        </authorList>
    </citation>
    <scope>NUCLEOTIDE SEQUENCE</scope>
    <source>
        <strain evidence="3">CBS 121410</strain>
    </source>
</reference>
<accession>A0A9P4LUS3</accession>
<evidence type="ECO:0000313" key="4">
    <source>
        <dbReference type="Proteomes" id="UP000799776"/>
    </source>
</evidence>
<feature type="signal peptide" evidence="2">
    <location>
        <begin position="1"/>
        <end position="17"/>
    </location>
</feature>
<dbReference type="OrthoDB" id="5419608at2759"/>
<sequence>MQYTAITLLGLAALAVAEQQKPKANAVERRATSLDQASVVNVLLTALPPSLLSVAITNAAAASSEIESEFAAGMTESWFEALPTDIQSYLLGEGSAGATIATAAPTPAPNASAVASNSSSLASAASSIISSVKSVASASANATSTATGATASSSSAGTGSAASSMRSTTTGGSSESASSASGASASGTSTGGASLPTGVIGAGVIGALGFVGMLAL</sequence>
<name>A0A9P4LUS3_9PEZI</name>
<dbReference type="Proteomes" id="UP000799776">
    <property type="component" value="Unassembled WGS sequence"/>
</dbReference>
<gene>
    <name evidence="3" type="ORF">K490DRAFT_59036</name>
</gene>
<evidence type="ECO:0000256" key="2">
    <source>
        <dbReference type="SAM" id="SignalP"/>
    </source>
</evidence>
<feature type="chain" id="PRO_5040350703" description="GPI anchored protein" evidence="2">
    <location>
        <begin position="18"/>
        <end position="216"/>
    </location>
</feature>
<keyword evidence="2" id="KW-0732">Signal</keyword>
<evidence type="ECO:0008006" key="5">
    <source>
        <dbReference type="Google" id="ProtNLM"/>
    </source>
</evidence>
<dbReference type="AlphaFoldDB" id="A0A9P4LUS3"/>
<proteinExistence type="predicted"/>
<comment type="caution">
    <text evidence="3">The sequence shown here is derived from an EMBL/GenBank/DDBJ whole genome shotgun (WGS) entry which is preliminary data.</text>
</comment>
<protein>
    <recommendedName>
        <fullName evidence="5">GPI anchored protein</fullName>
    </recommendedName>
</protein>
<dbReference type="EMBL" id="ML978733">
    <property type="protein sequence ID" value="KAF2085202.1"/>
    <property type="molecule type" value="Genomic_DNA"/>
</dbReference>